<dbReference type="Gene3D" id="3.40.50.300">
    <property type="entry name" value="P-loop containing nucleotide triphosphate hydrolases"/>
    <property type="match status" value="1"/>
</dbReference>
<accession>A0A2T5GDI6</accession>
<dbReference type="PIRSF" id="PIRSF005052">
    <property type="entry name" value="P-loopkin"/>
    <property type="match status" value="1"/>
</dbReference>
<dbReference type="Pfam" id="PF22740">
    <property type="entry name" value="PapZ_C"/>
    <property type="match status" value="1"/>
</dbReference>
<dbReference type="AlphaFoldDB" id="A0A2T5GDI6"/>
<feature type="domain" description="RapZ-like N-terminal" evidence="5">
    <location>
        <begin position="5"/>
        <end position="156"/>
    </location>
</feature>
<proteinExistence type="inferred from homology"/>
<dbReference type="SUPFAM" id="SSF52540">
    <property type="entry name" value="P-loop containing nucleoside triphosphate hydrolases"/>
    <property type="match status" value="1"/>
</dbReference>
<organism evidence="7 8">
    <name type="scientific">Hydrogenibacillus schlegelii</name>
    <name type="common">Bacillus schlegelii</name>
    <dbReference type="NCBI Taxonomy" id="1484"/>
    <lineage>
        <taxon>Bacteria</taxon>
        <taxon>Bacillati</taxon>
        <taxon>Bacillota</taxon>
        <taxon>Bacilli</taxon>
        <taxon>Bacillales</taxon>
        <taxon>Bacillales Family X. Incertae Sedis</taxon>
        <taxon>Hydrogenibacillus</taxon>
    </lineage>
</organism>
<keyword evidence="2 4" id="KW-0067">ATP-binding</keyword>
<feature type="domain" description="RapZ C-terminal" evidence="6">
    <location>
        <begin position="164"/>
        <end position="282"/>
    </location>
</feature>
<protein>
    <submittedName>
        <fullName evidence="7">Hypothetical ATP-binding protein UPF0042, contains P-loop</fullName>
    </submittedName>
</protein>
<dbReference type="GO" id="GO:0005524">
    <property type="term" value="F:ATP binding"/>
    <property type="evidence" value="ECO:0007669"/>
    <property type="project" value="UniProtKB-UniRule"/>
</dbReference>
<evidence type="ECO:0000256" key="3">
    <source>
        <dbReference type="ARBA" id="ARBA00023134"/>
    </source>
</evidence>
<name>A0A2T5GDI6_HYDSH</name>
<keyword evidence="3 4" id="KW-0342">GTP-binding</keyword>
<evidence type="ECO:0000256" key="4">
    <source>
        <dbReference type="HAMAP-Rule" id="MF_00636"/>
    </source>
</evidence>
<gene>
    <name evidence="7" type="ORF">HSCHL_0528</name>
</gene>
<reference evidence="7 8" key="1">
    <citation type="submission" date="2017-08" db="EMBL/GenBank/DDBJ databases">
        <title>Burning lignite coal seam in the remote Altai Mountains harbors a hydrogen-driven thermophilic microbial community.</title>
        <authorList>
            <person name="Kadnikov V.V."/>
            <person name="Mardanov A.V."/>
            <person name="Ivasenko D."/>
            <person name="Beletsky A.V."/>
            <person name="Karnachuk O.V."/>
            <person name="Ravin N.V."/>
        </authorList>
    </citation>
    <scope>NUCLEOTIDE SEQUENCE [LARGE SCALE GENOMIC DNA]</scope>
    <source>
        <strain evidence="7">AL33</strain>
    </source>
</reference>
<evidence type="ECO:0000256" key="2">
    <source>
        <dbReference type="ARBA" id="ARBA00022840"/>
    </source>
</evidence>
<feature type="binding site" evidence="4">
    <location>
        <begin position="60"/>
        <end position="63"/>
    </location>
    <ligand>
        <name>GTP</name>
        <dbReference type="ChEBI" id="CHEBI:37565"/>
    </ligand>
</feature>
<evidence type="ECO:0000313" key="7">
    <source>
        <dbReference type="EMBL" id="PTQ54249.1"/>
    </source>
</evidence>
<dbReference type="InterPro" id="IPR053930">
    <property type="entry name" value="RapZ-like_N"/>
</dbReference>
<keyword evidence="1 4" id="KW-0547">Nucleotide-binding</keyword>
<dbReference type="InterPro" id="IPR005337">
    <property type="entry name" value="RapZ-like"/>
</dbReference>
<dbReference type="HAMAP" id="MF_00636">
    <property type="entry name" value="RapZ_like"/>
    <property type="match status" value="1"/>
</dbReference>
<feature type="binding site" evidence="4">
    <location>
        <begin position="10"/>
        <end position="17"/>
    </location>
    <ligand>
        <name>ATP</name>
        <dbReference type="ChEBI" id="CHEBI:30616"/>
    </ligand>
</feature>
<dbReference type="PANTHER" id="PTHR30448:SF0">
    <property type="entry name" value="RNASE ADAPTER PROTEIN RAPZ"/>
    <property type="match status" value="1"/>
</dbReference>
<sequence length="292" mass="32383">MKAMLLLITGMSGAGKTVALKSLEELGFFCVDNLPPVLLEKFAELIRQSAAAPNAAVVVDLRGGPFFDDLLSALETLDEREIGYLLVFLEARDDVLIARYKAARKPHPLAPDRPVGEGIARERAMLADVRRRADQVIDTSEMRPEDLRALLARRFAPAAGGVKMRLHLVSFGFKYGPPPDADLVFDVRFLPNPHYVPELRPKPGTDPDVAAYVLDRPETGQLMNRLIDFLEFVLPQYEREGKAELVVAVGCTGGRHRSVAVAEAIARHFADRWPTKIIHRDVDRGRRSGEDA</sequence>
<dbReference type="InterPro" id="IPR027417">
    <property type="entry name" value="P-loop_NTPase"/>
</dbReference>
<evidence type="ECO:0000259" key="5">
    <source>
        <dbReference type="Pfam" id="PF03668"/>
    </source>
</evidence>
<dbReference type="NCBIfam" id="NF003828">
    <property type="entry name" value="PRK05416.1"/>
    <property type="match status" value="1"/>
</dbReference>
<dbReference type="InterPro" id="IPR053931">
    <property type="entry name" value="RapZ_C"/>
</dbReference>
<evidence type="ECO:0000259" key="6">
    <source>
        <dbReference type="Pfam" id="PF22740"/>
    </source>
</evidence>
<dbReference type="Pfam" id="PF03668">
    <property type="entry name" value="RapZ-like_N"/>
    <property type="match status" value="1"/>
</dbReference>
<evidence type="ECO:0000256" key="1">
    <source>
        <dbReference type="ARBA" id="ARBA00022741"/>
    </source>
</evidence>
<dbReference type="GO" id="GO:0005525">
    <property type="term" value="F:GTP binding"/>
    <property type="evidence" value="ECO:0007669"/>
    <property type="project" value="UniProtKB-UniRule"/>
</dbReference>
<comment type="caution">
    <text evidence="7">The sequence shown here is derived from an EMBL/GenBank/DDBJ whole genome shotgun (WGS) entry which is preliminary data.</text>
</comment>
<evidence type="ECO:0000313" key="8">
    <source>
        <dbReference type="Proteomes" id="UP000244180"/>
    </source>
</evidence>
<dbReference type="Proteomes" id="UP000244180">
    <property type="component" value="Unassembled WGS sequence"/>
</dbReference>
<dbReference type="EMBL" id="PEBV01000005">
    <property type="protein sequence ID" value="PTQ54249.1"/>
    <property type="molecule type" value="Genomic_DNA"/>
</dbReference>
<dbReference type="PANTHER" id="PTHR30448">
    <property type="entry name" value="RNASE ADAPTER PROTEIN RAPZ"/>
    <property type="match status" value="1"/>
</dbReference>